<comment type="caution">
    <text evidence="1">The sequence shown here is derived from an EMBL/GenBank/DDBJ whole genome shotgun (WGS) entry which is preliminary data.</text>
</comment>
<name>A0A9X0AK19_9HELO</name>
<reference evidence="1" key="1">
    <citation type="submission" date="2022-11" db="EMBL/GenBank/DDBJ databases">
        <title>Genome Resource of Sclerotinia nivalis Strain SnTB1, a Plant Pathogen Isolated from American Ginseng.</title>
        <authorList>
            <person name="Fan S."/>
        </authorList>
    </citation>
    <scope>NUCLEOTIDE SEQUENCE</scope>
    <source>
        <strain evidence="1">SnTB1</strain>
    </source>
</reference>
<dbReference type="AlphaFoldDB" id="A0A9X0AK19"/>
<gene>
    <name evidence="1" type="ORF">OCU04_006560</name>
</gene>
<sequence length="103" mass="12014">MLVVTWTDESIQMVGPTFQYNLGWQIVGKFSFTSPFTPPFTSPLNSPSITFAIIIIRYRQEIGWLHYLLFPPTFFFYARSNKFMHLPAYNLLPIYKSLHLSSS</sequence>
<proteinExistence type="predicted"/>
<protein>
    <submittedName>
        <fullName evidence="1">Uncharacterized protein</fullName>
    </submittedName>
</protein>
<dbReference type="Proteomes" id="UP001152300">
    <property type="component" value="Unassembled WGS sequence"/>
</dbReference>
<evidence type="ECO:0000313" key="2">
    <source>
        <dbReference type="Proteomes" id="UP001152300"/>
    </source>
</evidence>
<accession>A0A9X0AK19</accession>
<keyword evidence="2" id="KW-1185">Reference proteome</keyword>
<organism evidence="1 2">
    <name type="scientific">Sclerotinia nivalis</name>
    <dbReference type="NCBI Taxonomy" id="352851"/>
    <lineage>
        <taxon>Eukaryota</taxon>
        <taxon>Fungi</taxon>
        <taxon>Dikarya</taxon>
        <taxon>Ascomycota</taxon>
        <taxon>Pezizomycotina</taxon>
        <taxon>Leotiomycetes</taxon>
        <taxon>Helotiales</taxon>
        <taxon>Sclerotiniaceae</taxon>
        <taxon>Sclerotinia</taxon>
    </lineage>
</organism>
<evidence type="ECO:0000313" key="1">
    <source>
        <dbReference type="EMBL" id="KAJ8064212.1"/>
    </source>
</evidence>
<dbReference type="EMBL" id="JAPEIS010000007">
    <property type="protein sequence ID" value="KAJ8064212.1"/>
    <property type="molecule type" value="Genomic_DNA"/>
</dbReference>